<feature type="signal peptide" evidence="2">
    <location>
        <begin position="1"/>
        <end position="19"/>
    </location>
</feature>
<keyword evidence="2" id="KW-0732">Signal</keyword>
<feature type="region of interest" description="Disordered" evidence="1">
    <location>
        <begin position="46"/>
        <end position="71"/>
    </location>
</feature>
<evidence type="ECO:0000256" key="2">
    <source>
        <dbReference type="SAM" id="SignalP"/>
    </source>
</evidence>
<dbReference type="EMBL" id="JBEDNZ010000074">
    <property type="protein sequence ID" value="KAL0803187.1"/>
    <property type="molecule type" value="Genomic_DNA"/>
</dbReference>
<name>A0ABD0S1R3_LOXSC</name>
<feature type="non-terminal residue" evidence="3">
    <location>
        <position position="71"/>
    </location>
</feature>
<dbReference type="Proteomes" id="UP001549921">
    <property type="component" value="Unassembled WGS sequence"/>
</dbReference>
<reference evidence="3 4" key="1">
    <citation type="submission" date="2024-06" db="EMBL/GenBank/DDBJ databases">
        <title>A chromosome-level genome assembly of beet webworm, Loxostege sticticalis.</title>
        <authorList>
            <person name="Zhang Y."/>
        </authorList>
    </citation>
    <scope>NUCLEOTIDE SEQUENCE [LARGE SCALE GENOMIC DNA]</scope>
    <source>
        <strain evidence="3">AQ028</strain>
        <tissue evidence="3">Male pupae</tissue>
    </source>
</reference>
<comment type="caution">
    <text evidence="3">The sequence shown here is derived from an EMBL/GenBank/DDBJ whole genome shotgun (WGS) entry which is preliminary data.</text>
</comment>
<evidence type="ECO:0000313" key="3">
    <source>
        <dbReference type="EMBL" id="KAL0803187.1"/>
    </source>
</evidence>
<dbReference type="AlphaFoldDB" id="A0ABD0S1R3"/>
<evidence type="ECO:0008006" key="5">
    <source>
        <dbReference type="Google" id="ProtNLM"/>
    </source>
</evidence>
<protein>
    <recommendedName>
        <fullName evidence="5">Secreted protein</fullName>
    </recommendedName>
</protein>
<sequence>MLATKVVLFLSCLAIVTCGSKDDKKGHPTGRRSEFEDIVGGEYVVVGGEGEEPSPEGQDAQKRHPHNIPRG</sequence>
<accession>A0ABD0S1R3</accession>
<gene>
    <name evidence="3" type="ORF">ABMA28_017368</name>
</gene>
<proteinExistence type="predicted"/>
<evidence type="ECO:0000313" key="4">
    <source>
        <dbReference type="Proteomes" id="UP001549921"/>
    </source>
</evidence>
<feature type="chain" id="PRO_5044822664" description="Secreted protein" evidence="2">
    <location>
        <begin position="20"/>
        <end position="71"/>
    </location>
</feature>
<organism evidence="3 4">
    <name type="scientific">Loxostege sticticalis</name>
    <name type="common">Beet webworm moth</name>
    <dbReference type="NCBI Taxonomy" id="481309"/>
    <lineage>
        <taxon>Eukaryota</taxon>
        <taxon>Metazoa</taxon>
        <taxon>Ecdysozoa</taxon>
        <taxon>Arthropoda</taxon>
        <taxon>Hexapoda</taxon>
        <taxon>Insecta</taxon>
        <taxon>Pterygota</taxon>
        <taxon>Neoptera</taxon>
        <taxon>Endopterygota</taxon>
        <taxon>Lepidoptera</taxon>
        <taxon>Glossata</taxon>
        <taxon>Ditrysia</taxon>
        <taxon>Pyraloidea</taxon>
        <taxon>Crambidae</taxon>
        <taxon>Pyraustinae</taxon>
        <taxon>Loxostege</taxon>
    </lineage>
</organism>
<evidence type="ECO:0000256" key="1">
    <source>
        <dbReference type="SAM" id="MobiDB-lite"/>
    </source>
</evidence>